<reference evidence="1 2" key="1">
    <citation type="journal article" date="2021" name="bioRxiv">
        <title>Chromosome-scale and haplotype-resolved genome assembly of a tetraploid potato cultivar.</title>
        <authorList>
            <person name="Sun H."/>
            <person name="Jiao W.-B."/>
            <person name="Krause K."/>
            <person name="Campoy J.A."/>
            <person name="Goel M."/>
            <person name="Folz-Donahue K."/>
            <person name="Kukat C."/>
            <person name="Huettel B."/>
            <person name="Schneeberger K."/>
        </authorList>
    </citation>
    <scope>NUCLEOTIDE SEQUENCE [LARGE SCALE GENOMIC DNA]</scope>
    <source>
        <strain evidence="1">SolTubOtavaFocal</strain>
        <tissue evidence="1">Leaves</tissue>
    </source>
</reference>
<keyword evidence="2" id="KW-1185">Reference proteome</keyword>
<organism evidence="1 2">
    <name type="scientific">Solanum tuberosum</name>
    <name type="common">Potato</name>
    <dbReference type="NCBI Taxonomy" id="4113"/>
    <lineage>
        <taxon>Eukaryota</taxon>
        <taxon>Viridiplantae</taxon>
        <taxon>Streptophyta</taxon>
        <taxon>Embryophyta</taxon>
        <taxon>Tracheophyta</taxon>
        <taxon>Spermatophyta</taxon>
        <taxon>Magnoliopsida</taxon>
        <taxon>eudicotyledons</taxon>
        <taxon>Gunneridae</taxon>
        <taxon>Pentapetalae</taxon>
        <taxon>asterids</taxon>
        <taxon>lamiids</taxon>
        <taxon>Solanales</taxon>
        <taxon>Solanaceae</taxon>
        <taxon>Solanoideae</taxon>
        <taxon>Solaneae</taxon>
        <taxon>Solanum</taxon>
    </lineage>
</organism>
<evidence type="ECO:0000313" key="1">
    <source>
        <dbReference type="EMBL" id="KAH0757773.1"/>
    </source>
</evidence>
<name>A0ABQ7V102_SOLTU</name>
<comment type="caution">
    <text evidence="1">The sequence shown here is derived from an EMBL/GenBank/DDBJ whole genome shotgun (WGS) entry which is preliminary data.</text>
</comment>
<evidence type="ECO:0000313" key="2">
    <source>
        <dbReference type="Proteomes" id="UP000826656"/>
    </source>
</evidence>
<sequence>MKERFFDKNSIVEDMLAKDPDDIPEVQFRQLIEYWKHPTVQAISERATEENNEEPSQSKMFIATRTKTGKKIQADTEVAIFLIAIAGTVCSEGRLNFRIVKILGKQLMIPLGKCLERTSLADLDIPGVVGSNLVSPVDASSAQAVRGQNLPHSSGSTHDSVLQKLLGDNPMVAMK</sequence>
<proteinExistence type="predicted"/>
<accession>A0ABQ7V102</accession>
<dbReference type="Proteomes" id="UP000826656">
    <property type="component" value="Unassembled WGS sequence"/>
</dbReference>
<protein>
    <submittedName>
        <fullName evidence="1">Uncharacterized protein</fullName>
    </submittedName>
</protein>
<gene>
    <name evidence="1" type="ORF">KY290_021266</name>
</gene>
<dbReference type="EMBL" id="JAIVGD010000015">
    <property type="protein sequence ID" value="KAH0757773.1"/>
    <property type="molecule type" value="Genomic_DNA"/>
</dbReference>